<gene>
    <name evidence="2" type="ORF">JTE90_018731</name>
</gene>
<evidence type="ECO:0000313" key="3">
    <source>
        <dbReference type="Proteomes" id="UP000827092"/>
    </source>
</evidence>
<reference evidence="2 3" key="1">
    <citation type="journal article" date="2022" name="Nat. Ecol. Evol.">
        <title>A masculinizing supergene underlies an exaggerated male reproductive morph in a spider.</title>
        <authorList>
            <person name="Hendrickx F."/>
            <person name="De Corte Z."/>
            <person name="Sonet G."/>
            <person name="Van Belleghem S.M."/>
            <person name="Kostlbacher S."/>
            <person name="Vangestel C."/>
        </authorList>
    </citation>
    <scope>NUCLEOTIDE SEQUENCE [LARGE SCALE GENOMIC DNA]</scope>
    <source>
        <strain evidence="2">W744_W776</strain>
    </source>
</reference>
<comment type="caution">
    <text evidence="2">The sequence shown here is derived from an EMBL/GenBank/DDBJ whole genome shotgun (WGS) entry which is preliminary data.</text>
</comment>
<accession>A0AAV6UJD9</accession>
<dbReference type="AlphaFoldDB" id="A0AAV6UJD9"/>
<sequence>MFTSMPRVGSPQPAAEGGGGARVPPSHRLLPAAAARVARAVLRLRLPERGAEARALRRARAERGAAQDLVPEPARQDQEGGGGRPRTPAEGERPLRPLHLVVTPGLLLVTLVLNRLGIAVLKMHSVRDNRIHVAPRRRSFRRCASS</sequence>
<dbReference type="EMBL" id="JAFNEN010000377">
    <property type="protein sequence ID" value="KAG8184326.1"/>
    <property type="molecule type" value="Genomic_DNA"/>
</dbReference>
<feature type="region of interest" description="Disordered" evidence="1">
    <location>
        <begin position="1"/>
        <end position="27"/>
    </location>
</feature>
<name>A0AAV6UJD9_9ARAC</name>
<protein>
    <submittedName>
        <fullName evidence="2">Uncharacterized protein</fullName>
    </submittedName>
</protein>
<evidence type="ECO:0000256" key="1">
    <source>
        <dbReference type="SAM" id="MobiDB-lite"/>
    </source>
</evidence>
<feature type="region of interest" description="Disordered" evidence="1">
    <location>
        <begin position="56"/>
        <end position="96"/>
    </location>
</feature>
<keyword evidence="3" id="KW-1185">Reference proteome</keyword>
<proteinExistence type="predicted"/>
<feature type="compositionally biased region" description="Basic and acidic residues" evidence="1">
    <location>
        <begin position="56"/>
        <end position="65"/>
    </location>
</feature>
<organism evidence="2 3">
    <name type="scientific">Oedothorax gibbosus</name>
    <dbReference type="NCBI Taxonomy" id="931172"/>
    <lineage>
        <taxon>Eukaryota</taxon>
        <taxon>Metazoa</taxon>
        <taxon>Ecdysozoa</taxon>
        <taxon>Arthropoda</taxon>
        <taxon>Chelicerata</taxon>
        <taxon>Arachnida</taxon>
        <taxon>Araneae</taxon>
        <taxon>Araneomorphae</taxon>
        <taxon>Entelegynae</taxon>
        <taxon>Araneoidea</taxon>
        <taxon>Linyphiidae</taxon>
        <taxon>Erigoninae</taxon>
        <taxon>Oedothorax</taxon>
    </lineage>
</organism>
<evidence type="ECO:0000313" key="2">
    <source>
        <dbReference type="EMBL" id="KAG8184326.1"/>
    </source>
</evidence>
<dbReference type="Proteomes" id="UP000827092">
    <property type="component" value="Unassembled WGS sequence"/>
</dbReference>